<dbReference type="AlphaFoldDB" id="X1MW06"/>
<proteinExistence type="predicted"/>
<comment type="caution">
    <text evidence="1">The sequence shown here is derived from an EMBL/GenBank/DDBJ whole genome shotgun (WGS) entry which is preliminary data.</text>
</comment>
<sequence>PPSEGAVKVSSITKVKRLISSITKVKRLISSVPT</sequence>
<evidence type="ECO:0000313" key="1">
    <source>
        <dbReference type="EMBL" id="GAI35882.1"/>
    </source>
</evidence>
<accession>X1MW06</accession>
<gene>
    <name evidence="1" type="ORF">S06H3_38341</name>
</gene>
<dbReference type="EMBL" id="BARV01023363">
    <property type="protein sequence ID" value="GAI35882.1"/>
    <property type="molecule type" value="Genomic_DNA"/>
</dbReference>
<name>X1MW06_9ZZZZ</name>
<protein>
    <submittedName>
        <fullName evidence="1">Uncharacterized protein</fullName>
    </submittedName>
</protein>
<reference evidence="1" key="1">
    <citation type="journal article" date="2014" name="Front. Microbiol.">
        <title>High frequency of phylogenetically diverse reductive dehalogenase-homologous genes in deep subseafloor sedimentary metagenomes.</title>
        <authorList>
            <person name="Kawai M."/>
            <person name="Futagami T."/>
            <person name="Toyoda A."/>
            <person name="Takaki Y."/>
            <person name="Nishi S."/>
            <person name="Hori S."/>
            <person name="Arai W."/>
            <person name="Tsubouchi T."/>
            <person name="Morono Y."/>
            <person name="Uchiyama I."/>
            <person name="Ito T."/>
            <person name="Fujiyama A."/>
            <person name="Inagaki F."/>
            <person name="Takami H."/>
        </authorList>
    </citation>
    <scope>NUCLEOTIDE SEQUENCE</scope>
    <source>
        <strain evidence="1">Expedition CK06-06</strain>
    </source>
</reference>
<feature type="non-terminal residue" evidence="1">
    <location>
        <position position="1"/>
    </location>
</feature>
<organism evidence="1">
    <name type="scientific">marine sediment metagenome</name>
    <dbReference type="NCBI Taxonomy" id="412755"/>
    <lineage>
        <taxon>unclassified sequences</taxon>
        <taxon>metagenomes</taxon>
        <taxon>ecological metagenomes</taxon>
    </lineage>
</organism>